<organism evidence="3 4">
    <name type="scientific">Planococcus rifietoensis</name>
    <dbReference type="NCBI Taxonomy" id="200991"/>
    <lineage>
        <taxon>Bacteria</taxon>
        <taxon>Bacillati</taxon>
        <taxon>Bacillota</taxon>
        <taxon>Bacilli</taxon>
        <taxon>Bacillales</taxon>
        <taxon>Caryophanaceae</taxon>
        <taxon>Planococcus</taxon>
    </lineage>
</organism>
<protein>
    <submittedName>
        <fullName evidence="3">Uncharacterized protein</fullName>
    </submittedName>
</protein>
<feature type="transmembrane region" description="Helical" evidence="2">
    <location>
        <begin position="100"/>
        <end position="119"/>
    </location>
</feature>
<feature type="transmembrane region" description="Helical" evidence="2">
    <location>
        <begin position="68"/>
        <end position="88"/>
    </location>
</feature>
<evidence type="ECO:0000313" key="3">
    <source>
        <dbReference type="EMBL" id="ALS75881.1"/>
    </source>
</evidence>
<keyword evidence="2" id="KW-0472">Membrane</keyword>
<dbReference type="Proteomes" id="UP000067683">
    <property type="component" value="Chromosome"/>
</dbReference>
<proteinExistence type="predicted"/>
<feature type="coiled-coil region" evidence="1">
    <location>
        <begin position="273"/>
        <end position="307"/>
    </location>
</feature>
<keyword evidence="4" id="KW-1185">Reference proteome</keyword>
<name>A0A0U2N670_9BACL</name>
<evidence type="ECO:0000256" key="1">
    <source>
        <dbReference type="SAM" id="Coils"/>
    </source>
</evidence>
<accession>A0A0U2N670</accession>
<keyword evidence="2" id="KW-1133">Transmembrane helix</keyword>
<reference evidence="3" key="1">
    <citation type="submission" date="2016-01" db="EMBL/GenBank/DDBJ databases">
        <title>Complete genome of Planococcus rifietoensis type strain M8.</title>
        <authorList>
            <person name="See-Too W.S."/>
        </authorList>
    </citation>
    <scope>NUCLEOTIDE SEQUENCE [LARGE SCALE GENOMIC DNA]</scope>
    <source>
        <strain evidence="3">M8</strain>
    </source>
</reference>
<evidence type="ECO:0000313" key="4">
    <source>
        <dbReference type="Proteomes" id="UP000067683"/>
    </source>
</evidence>
<dbReference type="AlphaFoldDB" id="A0A0U2N670"/>
<feature type="transmembrane region" description="Helical" evidence="2">
    <location>
        <begin position="21"/>
        <end position="48"/>
    </location>
</feature>
<dbReference type="RefSeq" id="WP_058382584.1">
    <property type="nucleotide sequence ID" value="NZ_CP013659.2"/>
</dbReference>
<feature type="transmembrane region" description="Helical" evidence="2">
    <location>
        <begin position="317"/>
        <end position="341"/>
    </location>
</feature>
<sequence length="349" mass="36549">MKTRRNFKSYLAPETDDAGRNISWSSIFAGVVTFIAFLIMFSLIGTAIGLGVTDATSNDPFAGVGTGLAIWGVLTLLISLLAAGFVTGITAARAGLVHGFLTWATSVIILFVLLTFTTINTFQTVGSIFGSVGSAVGQGAGSVASTAGDAIQSTFDNVTENFSGVDTAELEGNVNEILADTDIPELQPGYLEGELEESRNEVLDAGKELAVNPENSDAILQDLGDSLTARAEEIQESVDEDAVAEAVAANTELSDAEAEEATNNIVDGLNQATTEASQQIEDAQVALEDASQELESTIADVRQSTEEATQTASTISIWGFVALLLTMVVTSLAGIFGSSFVRKERTVNK</sequence>
<evidence type="ECO:0000256" key="2">
    <source>
        <dbReference type="SAM" id="Phobius"/>
    </source>
</evidence>
<dbReference type="KEGG" id="prt:AUC31_12055"/>
<gene>
    <name evidence="3" type="ORF">AUC31_12055</name>
</gene>
<keyword evidence="1" id="KW-0175">Coiled coil</keyword>
<dbReference type="EMBL" id="CP013659">
    <property type="protein sequence ID" value="ALS75881.1"/>
    <property type="molecule type" value="Genomic_DNA"/>
</dbReference>
<keyword evidence="2" id="KW-0812">Transmembrane</keyword>
<dbReference type="STRING" id="200991.AUC31_12055"/>
<dbReference type="OrthoDB" id="2154696at2"/>